<proteinExistence type="predicted"/>
<keyword evidence="3" id="KW-1185">Reference proteome</keyword>
<accession>A0ABS1FRS5</accession>
<evidence type="ECO:0000259" key="1">
    <source>
        <dbReference type="SMART" id="SM00860"/>
    </source>
</evidence>
<feature type="domain" description="Knr4/Smi1-like" evidence="1">
    <location>
        <begin position="41"/>
        <end position="122"/>
    </location>
</feature>
<comment type="caution">
    <text evidence="2">The sequence shown here is derived from an EMBL/GenBank/DDBJ whole genome shotgun (WGS) entry which is preliminary data.</text>
</comment>
<evidence type="ECO:0000313" key="2">
    <source>
        <dbReference type="EMBL" id="MBK1895127.1"/>
    </source>
</evidence>
<dbReference type="Proteomes" id="UP000628669">
    <property type="component" value="Unassembled WGS sequence"/>
</dbReference>
<name>A0ABS1FRS5_9FLAO</name>
<evidence type="ECO:0000313" key="3">
    <source>
        <dbReference type="Proteomes" id="UP000628669"/>
    </source>
</evidence>
<reference evidence="3" key="1">
    <citation type="submission" date="2021-01" db="EMBL/GenBank/DDBJ databases">
        <title>Genome public.</title>
        <authorList>
            <person name="Liu C."/>
            <person name="Sun Q."/>
        </authorList>
    </citation>
    <scope>NUCLEOTIDE SEQUENCE [LARGE SCALE GENOMIC DNA]</scope>
    <source>
        <strain evidence="3">YIM B02567</strain>
    </source>
</reference>
<dbReference type="PANTHER" id="PTHR32011:SF6">
    <property type="entry name" value="KNR4_SMI1-LIKE DOMAIN-CONTAINING PROTEIN"/>
    <property type="match status" value="1"/>
</dbReference>
<dbReference type="RefSeq" id="WP_200243814.1">
    <property type="nucleotide sequence ID" value="NZ_JAENHK010000005.1"/>
</dbReference>
<protein>
    <recommendedName>
        <fullName evidence="1">Knr4/Smi1-like domain-containing protein</fullName>
    </recommendedName>
</protein>
<dbReference type="PANTHER" id="PTHR32011">
    <property type="entry name" value="OS08G0472400 PROTEIN"/>
    <property type="match status" value="1"/>
</dbReference>
<dbReference type="EMBL" id="JAENHK010000005">
    <property type="protein sequence ID" value="MBK1895127.1"/>
    <property type="molecule type" value="Genomic_DNA"/>
</dbReference>
<dbReference type="SMART" id="SM00860">
    <property type="entry name" value="SMI1_KNR4"/>
    <property type="match status" value="1"/>
</dbReference>
<dbReference type="InterPro" id="IPR018958">
    <property type="entry name" value="Knr4/Smi1-like_dom"/>
</dbReference>
<organism evidence="2 3">
    <name type="scientific">Chryseobacterium paridis</name>
    <dbReference type="NCBI Taxonomy" id="2800328"/>
    <lineage>
        <taxon>Bacteria</taxon>
        <taxon>Pseudomonadati</taxon>
        <taxon>Bacteroidota</taxon>
        <taxon>Flavobacteriia</taxon>
        <taxon>Flavobacteriales</taxon>
        <taxon>Weeksellaceae</taxon>
        <taxon>Chryseobacterium group</taxon>
        <taxon>Chryseobacterium</taxon>
    </lineage>
</organism>
<gene>
    <name evidence="2" type="ORF">JHL15_05080</name>
</gene>
<sequence length="267" mass="32280">MIPENLTEFLYWVKENTETLWSEDLETSGCEEWVHGAKWVPLTDQQIDEVERKYSIQFTPEHREFLRILHTIDRKEKYEYTESFEDDAEVLIREDPFFYNWLTDDDEIKAKLNWPFEEVLRDIFSEANSPFWCKSWGQRPETKEEVIKVFTDLYKKAPKLIPITSHRFVVSDMNLKHRPILSVWGTDTIIYGWTIRTYLLNEIRYYLDIVKRIDYEDGEFDFRLTDEALEIHEKDFQYDESKVIPFWQDIILSYNTGWSGFGMKSPF</sequence>